<dbReference type="CDD" id="cd07185">
    <property type="entry name" value="OmpA_C-like"/>
    <property type="match status" value="1"/>
</dbReference>
<dbReference type="InterPro" id="IPR017732">
    <property type="entry name" value="T4/T6SS_DotU"/>
</dbReference>
<keyword evidence="2" id="KW-0812">Transmembrane</keyword>
<comment type="caution">
    <text evidence="4">The sequence shown here is derived from an EMBL/GenBank/DDBJ whole genome shotgun (WGS) entry which is preliminary data.</text>
</comment>
<dbReference type="InterPro" id="IPR038522">
    <property type="entry name" value="T4/T6SS_DotU_sf"/>
</dbReference>
<feature type="transmembrane region" description="Helical" evidence="2">
    <location>
        <begin position="219"/>
        <end position="241"/>
    </location>
</feature>
<gene>
    <name evidence="4" type="primary">icmH</name>
    <name evidence="4" type="ORF">PQR57_08765</name>
</gene>
<feature type="domain" description="OmpA-like" evidence="3">
    <location>
        <begin position="283"/>
        <end position="401"/>
    </location>
</feature>
<evidence type="ECO:0000313" key="4">
    <source>
        <dbReference type="EMBL" id="MFM0001105.1"/>
    </source>
</evidence>
<dbReference type="NCBIfam" id="NF038228">
    <property type="entry name" value="IcmH_DotU_IVB"/>
    <property type="match status" value="1"/>
</dbReference>
<sequence>MPASPPIRTRVEAAEAAANPLLEAARLLLDALADTPVELDSQAVEMRYRWLSHEVRVFDKACAELRLRPDHVQNARYCLCSALDEAAMQTAWGKGVSTGVEWTAHSLAVAFGGDRRGGDRVYAIIEQAMLDPLEHRDLIEVIQKVLDLGFKGRYRFASNGQAELEAVRRQLHNAAATTNRSAPARLAHTAVTASALTPSPRDHFDPEVRLAAAAPRRKAYLRVALALMLVALLGFVTYAGFHTRVDEPRPAQLAKPADVLARNLADLLKNEIAAGTVSLMENARQGTIKLRFDDMFLPGETSVNAWVAPLIAIVGREVARMPVTVRVTGYADSLPVARSSLASNQTLSEERAKQVMQILLAAGLPSDRVIATGKGDEEPIAANDTPHGRMKNRRVEITVTQ</sequence>
<dbReference type="PANTHER" id="PTHR30329">
    <property type="entry name" value="STATOR ELEMENT OF FLAGELLAR MOTOR COMPLEX"/>
    <property type="match status" value="1"/>
</dbReference>
<evidence type="ECO:0000259" key="3">
    <source>
        <dbReference type="PROSITE" id="PS51123"/>
    </source>
</evidence>
<reference evidence="4 5" key="1">
    <citation type="journal article" date="2024" name="Chem. Sci.">
        <title>Discovery of megapolipeptins by genome mining of a Burkholderiales bacteria collection.</title>
        <authorList>
            <person name="Paulo B.S."/>
            <person name="Recchia M.J.J."/>
            <person name="Lee S."/>
            <person name="Fergusson C.H."/>
            <person name="Romanowski S.B."/>
            <person name="Hernandez A."/>
            <person name="Krull N."/>
            <person name="Liu D.Y."/>
            <person name="Cavanagh H."/>
            <person name="Bos A."/>
            <person name="Gray C.A."/>
            <person name="Murphy B.T."/>
            <person name="Linington R.G."/>
            <person name="Eustaquio A.S."/>
        </authorList>
    </citation>
    <scope>NUCLEOTIDE SEQUENCE [LARGE SCALE GENOMIC DNA]</scope>
    <source>
        <strain evidence="4 5">RL17-350-BIC-A</strain>
    </source>
</reference>
<name>A0ABW9AL11_9BURK</name>
<dbReference type="EMBL" id="JAQQEZ010000005">
    <property type="protein sequence ID" value="MFM0001105.1"/>
    <property type="molecule type" value="Genomic_DNA"/>
</dbReference>
<dbReference type="SUPFAM" id="SSF103088">
    <property type="entry name" value="OmpA-like"/>
    <property type="match status" value="1"/>
</dbReference>
<accession>A0ABW9AL11</accession>
<dbReference type="Gene3D" id="3.30.1330.60">
    <property type="entry name" value="OmpA-like domain"/>
    <property type="match status" value="1"/>
</dbReference>
<evidence type="ECO:0000256" key="2">
    <source>
        <dbReference type="SAM" id="Phobius"/>
    </source>
</evidence>
<dbReference type="Gene3D" id="1.25.40.590">
    <property type="entry name" value="Type IV / VI secretion system, DotU"/>
    <property type="match status" value="1"/>
</dbReference>
<proteinExistence type="predicted"/>
<keyword evidence="5" id="KW-1185">Reference proteome</keyword>
<dbReference type="Proteomes" id="UP001629230">
    <property type="component" value="Unassembled WGS sequence"/>
</dbReference>
<evidence type="ECO:0000313" key="5">
    <source>
        <dbReference type="Proteomes" id="UP001629230"/>
    </source>
</evidence>
<organism evidence="4 5">
    <name type="scientific">Paraburkholderia dipogonis</name>
    <dbReference type="NCBI Taxonomy" id="1211383"/>
    <lineage>
        <taxon>Bacteria</taxon>
        <taxon>Pseudomonadati</taxon>
        <taxon>Pseudomonadota</taxon>
        <taxon>Betaproteobacteria</taxon>
        <taxon>Burkholderiales</taxon>
        <taxon>Burkholderiaceae</taxon>
        <taxon>Paraburkholderia</taxon>
    </lineage>
</organism>
<protein>
    <submittedName>
        <fullName evidence="4">Type IVB secretion system protein IcmH/DotU</fullName>
    </submittedName>
</protein>
<dbReference type="InterPro" id="IPR006665">
    <property type="entry name" value="OmpA-like"/>
</dbReference>
<dbReference type="PROSITE" id="PS51123">
    <property type="entry name" value="OMPA_2"/>
    <property type="match status" value="1"/>
</dbReference>
<dbReference type="PANTHER" id="PTHR30329:SF19">
    <property type="entry name" value="OUTER MEMBRANE PROTEIN, OMPA FAMILY"/>
    <property type="match status" value="1"/>
</dbReference>
<dbReference type="NCBIfam" id="TIGR03349">
    <property type="entry name" value="IV_VI_DotU"/>
    <property type="match status" value="1"/>
</dbReference>
<keyword evidence="2" id="KW-1133">Transmembrane helix</keyword>
<keyword evidence="1 2" id="KW-0472">Membrane</keyword>
<dbReference type="Pfam" id="PF00691">
    <property type="entry name" value="OmpA"/>
    <property type="match status" value="1"/>
</dbReference>
<evidence type="ECO:0000256" key="1">
    <source>
        <dbReference type="PROSITE-ProRule" id="PRU00473"/>
    </source>
</evidence>
<dbReference type="InterPro" id="IPR036737">
    <property type="entry name" value="OmpA-like_sf"/>
</dbReference>
<dbReference type="PRINTS" id="PR01023">
    <property type="entry name" value="NAFLGMOTY"/>
</dbReference>
<dbReference type="Pfam" id="PF09850">
    <property type="entry name" value="DotU"/>
    <property type="match status" value="1"/>
</dbReference>
<dbReference type="InterPro" id="IPR050330">
    <property type="entry name" value="Bact_OuterMem_StrucFunc"/>
</dbReference>